<evidence type="ECO:0000256" key="2">
    <source>
        <dbReference type="ARBA" id="ARBA00022722"/>
    </source>
</evidence>
<feature type="transmembrane region" description="Helical" evidence="6">
    <location>
        <begin position="22"/>
        <end position="40"/>
    </location>
</feature>
<dbReference type="PANTHER" id="PTHR12302:SF3">
    <property type="entry name" value="SERINE_THREONINE-PROTEIN KINASE 31"/>
    <property type="match status" value="1"/>
</dbReference>
<proteinExistence type="inferred from homology"/>
<keyword evidence="6" id="KW-1133">Transmembrane helix</keyword>
<evidence type="ECO:0000256" key="4">
    <source>
        <dbReference type="ARBA" id="ARBA00022801"/>
    </source>
</evidence>
<evidence type="ECO:0000256" key="3">
    <source>
        <dbReference type="ARBA" id="ARBA00022759"/>
    </source>
</evidence>
<dbReference type="Pfam" id="PF00565">
    <property type="entry name" value="SNase"/>
    <property type="match status" value="1"/>
</dbReference>
<name>A0A9W8L8J0_9FUNG</name>
<dbReference type="InterPro" id="IPR035437">
    <property type="entry name" value="SNase_OB-fold_sf"/>
</dbReference>
<dbReference type="SUPFAM" id="SSF50199">
    <property type="entry name" value="Staphylococcal nuclease"/>
    <property type="match status" value="1"/>
</dbReference>
<organism evidence="8 9">
    <name type="scientific">Coemansia pectinata</name>
    <dbReference type="NCBI Taxonomy" id="1052879"/>
    <lineage>
        <taxon>Eukaryota</taxon>
        <taxon>Fungi</taxon>
        <taxon>Fungi incertae sedis</taxon>
        <taxon>Zoopagomycota</taxon>
        <taxon>Kickxellomycotina</taxon>
        <taxon>Kickxellomycetes</taxon>
        <taxon>Kickxellales</taxon>
        <taxon>Kickxellaceae</taxon>
        <taxon>Coemansia</taxon>
    </lineage>
</organism>
<dbReference type="PROSITE" id="PS50830">
    <property type="entry name" value="TNASE_3"/>
    <property type="match status" value="1"/>
</dbReference>
<keyword evidence="6" id="KW-0472">Membrane</keyword>
<evidence type="ECO:0000313" key="9">
    <source>
        <dbReference type="Proteomes" id="UP001140011"/>
    </source>
</evidence>
<keyword evidence="6" id="KW-0812">Transmembrane</keyword>
<keyword evidence="2" id="KW-0540">Nuclease</keyword>
<keyword evidence="5" id="KW-0106">Calcium</keyword>
<feature type="domain" description="TNase-like" evidence="7">
    <location>
        <begin position="58"/>
        <end position="211"/>
    </location>
</feature>
<reference evidence="8" key="1">
    <citation type="submission" date="2022-07" db="EMBL/GenBank/DDBJ databases">
        <title>Phylogenomic reconstructions and comparative analyses of Kickxellomycotina fungi.</title>
        <authorList>
            <person name="Reynolds N.K."/>
            <person name="Stajich J.E."/>
            <person name="Barry K."/>
            <person name="Grigoriev I.V."/>
            <person name="Crous P."/>
            <person name="Smith M.E."/>
        </authorList>
    </citation>
    <scope>NUCLEOTIDE SEQUENCE</scope>
    <source>
        <strain evidence="8">BCRC 34297</strain>
    </source>
</reference>
<dbReference type="GO" id="GO:0005739">
    <property type="term" value="C:mitochondrion"/>
    <property type="evidence" value="ECO:0007669"/>
    <property type="project" value="TreeGrafter"/>
</dbReference>
<evidence type="ECO:0000256" key="6">
    <source>
        <dbReference type="SAM" id="Phobius"/>
    </source>
</evidence>
<evidence type="ECO:0000256" key="5">
    <source>
        <dbReference type="ARBA" id="ARBA00022837"/>
    </source>
</evidence>
<dbReference type="OrthoDB" id="430293at2759"/>
<dbReference type="SMART" id="SM00318">
    <property type="entry name" value="SNc"/>
    <property type="match status" value="1"/>
</dbReference>
<keyword evidence="9" id="KW-1185">Reference proteome</keyword>
<keyword evidence="4 8" id="KW-0378">Hydrolase</keyword>
<dbReference type="Gene3D" id="2.40.50.90">
    <property type="match status" value="1"/>
</dbReference>
<dbReference type="GO" id="GO:1990599">
    <property type="term" value="F:3' overhang single-stranded DNA endodeoxyribonuclease activity"/>
    <property type="evidence" value="ECO:0007669"/>
    <property type="project" value="UniProtKB-EC"/>
</dbReference>
<accession>A0A9W8L8J0</accession>
<evidence type="ECO:0000259" key="7">
    <source>
        <dbReference type="PROSITE" id="PS50830"/>
    </source>
</evidence>
<dbReference type="PANTHER" id="PTHR12302">
    <property type="entry name" value="EBNA2 BINDING PROTEIN P100"/>
    <property type="match status" value="1"/>
</dbReference>
<comment type="caution">
    <text evidence="8">The sequence shown here is derived from an EMBL/GenBank/DDBJ whole genome shotgun (WGS) entry which is preliminary data.</text>
</comment>
<evidence type="ECO:0000313" key="8">
    <source>
        <dbReference type="EMBL" id="KAJ2750014.1"/>
    </source>
</evidence>
<dbReference type="Proteomes" id="UP001140011">
    <property type="component" value="Unassembled WGS sequence"/>
</dbReference>
<evidence type="ECO:0000256" key="1">
    <source>
        <dbReference type="ARBA" id="ARBA00005435"/>
    </source>
</evidence>
<comment type="similarity">
    <text evidence="1">Belongs to the LCL3 family.</text>
</comment>
<sequence>MPGSDKDTALSYHHQLLLYGKTAIYLGLGSSLAFGLYWMLKRYQTSADISERTIKAQKIFHGYVIDVSDGDTLRVYHTPFWGWFGTVPEKKRGLTKYTISVRLSAVDAPEVAHFGKPAQPLSAEAKELLARQVLGRRVSVKPLAKDQYGRLVASVTYRRLLGPRRDAAHEMLRAGMATIYRGGNAQYDGQLEKLEKIEAAAKKAKRGIWGLKKGQYESPAEYKRKHK</sequence>
<dbReference type="EC" id="3.1.31.1" evidence="8"/>
<protein>
    <submittedName>
        <fullName evidence="8">Endonuclease lcl3</fullName>
        <ecNumber evidence="8">3.1.31.1</ecNumber>
    </submittedName>
</protein>
<dbReference type="InterPro" id="IPR016071">
    <property type="entry name" value="Staphylococal_nuclease_OB-fold"/>
</dbReference>
<gene>
    <name evidence="8" type="primary">LCL3</name>
    <name evidence="8" type="ORF">GGI19_005345</name>
</gene>
<dbReference type="EMBL" id="JANBUH010000648">
    <property type="protein sequence ID" value="KAJ2750014.1"/>
    <property type="molecule type" value="Genomic_DNA"/>
</dbReference>
<keyword evidence="3 8" id="KW-0255">Endonuclease</keyword>
<dbReference type="AlphaFoldDB" id="A0A9W8L8J0"/>